<dbReference type="InterPro" id="IPR051906">
    <property type="entry name" value="TolC-like"/>
</dbReference>
<keyword evidence="4" id="KW-1134">Transmembrane beta strand</keyword>
<dbReference type="PANTHER" id="PTHR30026:SF20">
    <property type="entry name" value="OUTER MEMBRANE PROTEIN TOLC"/>
    <property type="match status" value="1"/>
</dbReference>
<evidence type="ECO:0000256" key="2">
    <source>
        <dbReference type="ARBA" id="ARBA00007613"/>
    </source>
</evidence>
<proteinExistence type="inferred from homology"/>
<comment type="subcellular location">
    <subcellularLocation>
        <location evidence="1">Cell outer membrane</location>
    </subcellularLocation>
</comment>
<evidence type="ECO:0000256" key="5">
    <source>
        <dbReference type="ARBA" id="ARBA00022692"/>
    </source>
</evidence>
<dbReference type="PANTHER" id="PTHR30026">
    <property type="entry name" value="OUTER MEMBRANE PROTEIN TOLC"/>
    <property type="match status" value="1"/>
</dbReference>
<keyword evidence="7" id="KW-0998">Cell outer membrane</keyword>
<evidence type="ECO:0000256" key="1">
    <source>
        <dbReference type="ARBA" id="ARBA00004442"/>
    </source>
</evidence>
<evidence type="ECO:0000313" key="10">
    <source>
        <dbReference type="Proteomes" id="UP000503483"/>
    </source>
</evidence>
<keyword evidence="3" id="KW-0813">Transport</keyword>
<reference evidence="9 10" key="1">
    <citation type="submission" date="2019-08" db="EMBL/GenBank/DDBJ databases">
        <title>Complete genome sequence of Arcobacter acticola.</title>
        <authorList>
            <person name="Miller W."/>
        </authorList>
    </citation>
    <scope>NUCLEOTIDE SEQUENCE [LARGE SCALE GENOMIC DNA]</scope>
    <source>
        <strain evidence="9 10">KCTC 52212</strain>
    </source>
</reference>
<dbReference type="Gene3D" id="1.20.1600.10">
    <property type="entry name" value="Outer membrane efflux proteins (OEP)"/>
    <property type="match status" value="1"/>
</dbReference>
<dbReference type="Pfam" id="PF02321">
    <property type="entry name" value="OEP"/>
    <property type="match status" value="2"/>
</dbReference>
<feature type="signal peptide" evidence="8">
    <location>
        <begin position="1"/>
        <end position="17"/>
    </location>
</feature>
<accession>A0A6M8EFI5</accession>
<dbReference type="GO" id="GO:0009279">
    <property type="term" value="C:cell outer membrane"/>
    <property type="evidence" value="ECO:0007669"/>
    <property type="project" value="UniProtKB-SubCell"/>
</dbReference>
<keyword evidence="5" id="KW-0812">Transmembrane</keyword>
<gene>
    <name evidence="9" type="ORF">AACT_2223</name>
</gene>
<dbReference type="Proteomes" id="UP000503483">
    <property type="component" value="Chromosome"/>
</dbReference>
<dbReference type="SUPFAM" id="SSF56954">
    <property type="entry name" value="Outer membrane efflux proteins (OEP)"/>
    <property type="match status" value="1"/>
</dbReference>
<dbReference type="GO" id="GO:1990281">
    <property type="term" value="C:efflux pump complex"/>
    <property type="evidence" value="ECO:0007669"/>
    <property type="project" value="TreeGrafter"/>
</dbReference>
<keyword evidence="8" id="KW-0732">Signal</keyword>
<dbReference type="AlphaFoldDB" id="A0A6M8EFI5"/>
<evidence type="ECO:0000313" key="9">
    <source>
        <dbReference type="EMBL" id="QKE29350.1"/>
    </source>
</evidence>
<keyword evidence="6" id="KW-0472">Membrane</keyword>
<evidence type="ECO:0000256" key="7">
    <source>
        <dbReference type="ARBA" id="ARBA00023237"/>
    </source>
</evidence>
<dbReference type="KEGG" id="paco:AACT_2223"/>
<evidence type="ECO:0000256" key="3">
    <source>
        <dbReference type="ARBA" id="ARBA00022448"/>
    </source>
</evidence>
<dbReference type="EMBL" id="CP042652">
    <property type="protein sequence ID" value="QKE29350.1"/>
    <property type="molecule type" value="Genomic_DNA"/>
</dbReference>
<sequence length="417" mass="47048">MKKSLLLLSLFFSCAYTQTLSLEQSIEKTLLNNPDIQSFILKTELSQKNYDVTFADNLPQINLQAEYDFAQTYTSSSNGTFYTTEKNGGYAGASLKQRIWDFQKTSSKLDSLKIDEDIASLSLEDMKALMAYKIKSLYKLIVVQKEAIEVHKKDLDSKKAYYEQAQGLVSQGFKTKADSSRFLSAVYFSEENLAIAQASFDKTKKSLSLYMGEKIKDDTTFESDIIKKNYSFEPDLVEEEILSNNSQLKINALNIDKNKLLYKSAKASHYGSIDGVASYNHFDTLNEYNTSTIGVTVVVPLYSGGRIEAETQKARINIQLAKQEQSSKILAIKESLSNLLIDIARYDKTIASKQAQLHWANDTKDVLEGRYKEGLSTYIEVLDAESLILTAQLELLEAYYTKSTSIDQVDYLKGKIQ</sequence>
<feature type="chain" id="PRO_5026667997" evidence="8">
    <location>
        <begin position="18"/>
        <end position="417"/>
    </location>
</feature>
<evidence type="ECO:0000256" key="4">
    <source>
        <dbReference type="ARBA" id="ARBA00022452"/>
    </source>
</evidence>
<evidence type="ECO:0000256" key="6">
    <source>
        <dbReference type="ARBA" id="ARBA00023136"/>
    </source>
</evidence>
<protein>
    <submittedName>
        <fullName evidence="9">RND family efflux system, outer membrane channel protein, TolC family</fullName>
    </submittedName>
</protein>
<name>A0A6M8EFI5_9BACT</name>
<dbReference type="RefSeq" id="WP_172127005.1">
    <property type="nucleotide sequence ID" value="NZ_CP042652.1"/>
</dbReference>
<dbReference type="InterPro" id="IPR003423">
    <property type="entry name" value="OMP_efflux"/>
</dbReference>
<dbReference type="GO" id="GO:0015562">
    <property type="term" value="F:efflux transmembrane transporter activity"/>
    <property type="evidence" value="ECO:0007669"/>
    <property type="project" value="InterPro"/>
</dbReference>
<keyword evidence="10" id="KW-1185">Reference proteome</keyword>
<evidence type="ECO:0000256" key="8">
    <source>
        <dbReference type="SAM" id="SignalP"/>
    </source>
</evidence>
<organism evidence="9 10">
    <name type="scientific">Arcobacter acticola</name>
    <dbReference type="NCBI Taxonomy" id="1849015"/>
    <lineage>
        <taxon>Bacteria</taxon>
        <taxon>Pseudomonadati</taxon>
        <taxon>Campylobacterota</taxon>
        <taxon>Epsilonproteobacteria</taxon>
        <taxon>Campylobacterales</taxon>
        <taxon>Arcobacteraceae</taxon>
        <taxon>Arcobacter</taxon>
    </lineage>
</organism>
<comment type="similarity">
    <text evidence="2">Belongs to the outer membrane factor (OMF) (TC 1.B.17) family.</text>
</comment>
<dbReference type="GO" id="GO:0015288">
    <property type="term" value="F:porin activity"/>
    <property type="evidence" value="ECO:0007669"/>
    <property type="project" value="TreeGrafter"/>
</dbReference>